<protein>
    <submittedName>
        <fullName evidence="1">Uncharacterized protein</fullName>
    </submittedName>
</protein>
<name>A0A0E9QNK4_ANGAN</name>
<organism evidence="1">
    <name type="scientific">Anguilla anguilla</name>
    <name type="common">European freshwater eel</name>
    <name type="synonym">Muraena anguilla</name>
    <dbReference type="NCBI Taxonomy" id="7936"/>
    <lineage>
        <taxon>Eukaryota</taxon>
        <taxon>Metazoa</taxon>
        <taxon>Chordata</taxon>
        <taxon>Craniata</taxon>
        <taxon>Vertebrata</taxon>
        <taxon>Euteleostomi</taxon>
        <taxon>Actinopterygii</taxon>
        <taxon>Neopterygii</taxon>
        <taxon>Teleostei</taxon>
        <taxon>Anguilliformes</taxon>
        <taxon>Anguillidae</taxon>
        <taxon>Anguilla</taxon>
    </lineage>
</organism>
<reference evidence="1" key="2">
    <citation type="journal article" date="2015" name="Fish Shellfish Immunol.">
        <title>Early steps in the European eel (Anguilla anguilla)-Vibrio vulnificus interaction in the gills: Role of the RtxA13 toxin.</title>
        <authorList>
            <person name="Callol A."/>
            <person name="Pajuelo D."/>
            <person name="Ebbesson L."/>
            <person name="Teles M."/>
            <person name="MacKenzie S."/>
            <person name="Amaro C."/>
        </authorList>
    </citation>
    <scope>NUCLEOTIDE SEQUENCE</scope>
</reference>
<reference evidence="1" key="1">
    <citation type="submission" date="2014-11" db="EMBL/GenBank/DDBJ databases">
        <authorList>
            <person name="Amaro Gonzalez C."/>
        </authorList>
    </citation>
    <scope>NUCLEOTIDE SEQUENCE</scope>
</reference>
<sequence>MHQNSGTLSHKTLEQQIQLAILISS</sequence>
<dbReference type="EMBL" id="GBXM01090707">
    <property type="protein sequence ID" value="JAH17870.1"/>
    <property type="molecule type" value="Transcribed_RNA"/>
</dbReference>
<proteinExistence type="predicted"/>
<accession>A0A0E9QNK4</accession>
<evidence type="ECO:0000313" key="1">
    <source>
        <dbReference type="EMBL" id="JAH17870.1"/>
    </source>
</evidence>
<dbReference type="AlphaFoldDB" id="A0A0E9QNK4"/>